<proteinExistence type="predicted"/>
<protein>
    <submittedName>
        <fullName evidence="1">Uncharacterized protein</fullName>
    </submittedName>
</protein>
<sequence length="83" mass="9721">MRVATTFDLKKRKALADRSQREADNLAERALRCPVCGFKIGVAYSDSTGHIRTKCQKCKHIWVLNLAYFRRQRPRYQKGDYKS</sequence>
<evidence type="ECO:0000313" key="1">
    <source>
        <dbReference type="EMBL" id="VYS93159.1"/>
    </source>
</evidence>
<name>A0A6N2SJF4_9FIRM</name>
<dbReference type="EMBL" id="CACRSL010000003">
    <property type="protein sequence ID" value="VYS93159.1"/>
    <property type="molecule type" value="Genomic_DNA"/>
</dbReference>
<accession>A0A6N2SJF4</accession>
<organism evidence="1">
    <name type="scientific">uncultured Anaerotruncus sp</name>
    <dbReference type="NCBI Taxonomy" id="905011"/>
    <lineage>
        <taxon>Bacteria</taxon>
        <taxon>Bacillati</taxon>
        <taxon>Bacillota</taxon>
        <taxon>Clostridia</taxon>
        <taxon>Eubacteriales</taxon>
        <taxon>Oscillospiraceae</taxon>
        <taxon>Anaerotruncus</taxon>
        <taxon>environmental samples</taxon>
    </lineage>
</organism>
<dbReference type="AlphaFoldDB" id="A0A6N2SJF4"/>
<reference evidence="1" key="1">
    <citation type="submission" date="2019-11" db="EMBL/GenBank/DDBJ databases">
        <authorList>
            <person name="Feng L."/>
        </authorList>
    </citation>
    <scope>NUCLEOTIDE SEQUENCE</scope>
    <source>
        <strain evidence="1">AundefinedLFYP135</strain>
    </source>
</reference>
<gene>
    <name evidence="1" type="ORF">AULFYP135_00963</name>
</gene>